<dbReference type="GO" id="GO:0006281">
    <property type="term" value="P:DNA repair"/>
    <property type="evidence" value="ECO:0007669"/>
    <property type="project" value="InterPro"/>
</dbReference>
<feature type="region of interest" description="Disordered" evidence="4">
    <location>
        <begin position="186"/>
        <end position="246"/>
    </location>
</feature>
<dbReference type="GO" id="GO:0003690">
    <property type="term" value="F:double-stranded DNA binding"/>
    <property type="evidence" value="ECO:0007669"/>
    <property type="project" value="TreeGrafter"/>
</dbReference>
<feature type="compositionally biased region" description="Polar residues" evidence="4">
    <location>
        <begin position="210"/>
        <end position="228"/>
    </location>
</feature>
<feature type="active site" description="Proton donor/acceptor" evidence="1">
    <location>
        <position position="591"/>
    </location>
</feature>
<evidence type="ECO:0000256" key="3">
    <source>
        <dbReference type="PIRSR" id="PIRSR610347-3"/>
    </source>
</evidence>
<dbReference type="PANTHER" id="PTHR12415">
    <property type="entry name" value="TYROSYL-DNA PHOSPHODIESTERASE 1"/>
    <property type="match status" value="1"/>
</dbReference>
<feature type="binding site" evidence="2">
    <location>
        <position position="348"/>
    </location>
    <ligand>
        <name>substrate</name>
    </ligand>
</feature>
<dbReference type="PANTHER" id="PTHR12415:SF4">
    <property type="entry name" value="TYROSYL-DNA PHOSPHODIESTERASE DOMAIN-CONTAINING PROTEIN"/>
    <property type="match status" value="1"/>
</dbReference>
<comment type="caution">
    <text evidence="5">The sequence shown here is derived from an EMBL/GenBank/DDBJ whole genome shotgun (WGS) entry which is preliminary data.</text>
</comment>
<evidence type="ECO:0000313" key="6">
    <source>
        <dbReference type="Proteomes" id="UP001201262"/>
    </source>
</evidence>
<dbReference type="Gene3D" id="3.30.870.10">
    <property type="entry name" value="Endonuclease Chain A"/>
    <property type="match status" value="2"/>
</dbReference>
<protein>
    <submittedName>
        <fullName evidence="5">Tyrosyl-DNA phosphodiesterase-domain-containing protein</fullName>
    </submittedName>
</protein>
<dbReference type="CDD" id="cd09122">
    <property type="entry name" value="PLDc_Tdp1_1"/>
    <property type="match status" value="1"/>
</dbReference>
<dbReference type="Pfam" id="PF06087">
    <property type="entry name" value="Tyr-DNA_phospho"/>
    <property type="match status" value="1"/>
</dbReference>
<keyword evidence="6" id="KW-1185">Reference proteome</keyword>
<gene>
    <name evidence="5" type="ORF">BGW36DRAFT_391295</name>
</gene>
<dbReference type="GeneID" id="70247869"/>
<dbReference type="SUPFAM" id="SSF56024">
    <property type="entry name" value="Phospholipase D/nuclease"/>
    <property type="match status" value="2"/>
</dbReference>
<evidence type="ECO:0000256" key="2">
    <source>
        <dbReference type="PIRSR" id="PIRSR610347-2"/>
    </source>
</evidence>
<sequence length="709" mass="79404">MSVLCFVRYSLTASSITRFPVRTLHSLVSRYHHIQPFKEYRTPRKMEYDENDDPELAAAIRESMKYQPGGHPFVDHRNPLNDVVDLTGDSDDGNNSAHQNDLINLEEESDDEDLKRAIALSMQQTGMSEEPEEIPESVDEVEIINNPIPKKPISEEKTTATQNSSAFGLLGLDRKILEEERLARVAKRKADQSISPPPLSRERKVARKTVSPSPSGALQTVLQASDSKAASREGNGVNAAPSSRPSIQFPKGAVKKTWVFGCPRSSDDIKIEEVLQSSDLELAILSAFQFDMEWLFTKFRTNTTRFLFMMQAKDEVTKQQYENDIVGKPSIRLCFPPMDGQVNCMHSKLMLLYHPNYLRIVVPSANLTNYDWGEMGGIMENTVFLIDLPKISGTNNEAPKTAFYEDLTYFLEASTLHPSLIEKISTYDFTETARYAFVHTIGGSHTGETWKRTGHCGLGRAVDALGLRTQSPINIDFVTSSVGSLTAEFLRSIYLSAQGDDGSIEYTLRTSKTFPSKSIGNPTRTIQKTTGSDWKDHFRVYYPSQETVQNSKGGPGCAGTICFQEKWYNGPKFPQHVLHDCISRREKLLMHNKMLLARPETPINLPDGSTCVAWAYVGSANLSESAWGRLVQDRATKEPKLNCRNWECGVLVPITKVSESAVNDKQGKKEKEEENGDIEQIFNPIPVPMRVPAPSFSANPNLKPWYGGW</sequence>
<evidence type="ECO:0000256" key="4">
    <source>
        <dbReference type="SAM" id="MobiDB-lite"/>
    </source>
</evidence>
<evidence type="ECO:0000313" key="5">
    <source>
        <dbReference type="EMBL" id="KAH8689649.1"/>
    </source>
</evidence>
<dbReference type="AlphaFoldDB" id="A0AAD4KHQ3"/>
<dbReference type="GO" id="GO:0005634">
    <property type="term" value="C:nucleus"/>
    <property type="evidence" value="ECO:0007669"/>
    <property type="project" value="InterPro"/>
</dbReference>
<dbReference type="Pfam" id="PF02809">
    <property type="entry name" value="UIM"/>
    <property type="match status" value="2"/>
</dbReference>
<proteinExistence type="predicted"/>
<name>A0AAD4KHQ3_9EURO</name>
<dbReference type="InterPro" id="IPR010347">
    <property type="entry name" value="Tdp1"/>
</dbReference>
<feature type="site" description="Interaction with DNA" evidence="3">
    <location>
        <position position="623"/>
    </location>
</feature>
<dbReference type="EMBL" id="JAJTJA010000015">
    <property type="protein sequence ID" value="KAH8689649.1"/>
    <property type="molecule type" value="Genomic_DNA"/>
</dbReference>
<dbReference type="GO" id="GO:0003697">
    <property type="term" value="F:single-stranded DNA binding"/>
    <property type="evidence" value="ECO:0007669"/>
    <property type="project" value="TreeGrafter"/>
</dbReference>
<dbReference type="CDD" id="cd09123">
    <property type="entry name" value="PLDc_Tdp1_2"/>
    <property type="match status" value="1"/>
</dbReference>
<dbReference type="PROSITE" id="PS50330">
    <property type="entry name" value="UIM"/>
    <property type="match status" value="1"/>
</dbReference>
<feature type="binding site" evidence="2">
    <location>
        <position position="593"/>
    </location>
    <ligand>
        <name>substrate</name>
    </ligand>
</feature>
<dbReference type="Proteomes" id="UP001201262">
    <property type="component" value="Unassembled WGS sequence"/>
</dbReference>
<evidence type="ECO:0000256" key="1">
    <source>
        <dbReference type="PIRSR" id="PIRSR610347-1"/>
    </source>
</evidence>
<feature type="active site" description="Nucleophile" evidence="1">
    <location>
        <position position="346"/>
    </location>
</feature>
<dbReference type="SMART" id="SM00726">
    <property type="entry name" value="UIM"/>
    <property type="match status" value="2"/>
</dbReference>
<dbReference type="GO" id="GO:0017005">
    <property type="term" value="F:3'-tyrosyl-DNA phosphodiesterase activity"/>
    <property type="evidence" value="ECO:0007669"/>
    <property type="project" value="TreeGrafter"/>
</dbReference>
<dbReference type="InterPro" id="IPR003903">
    <property type="entry name" value="UIM_dom"/>
</dbReference>
<dbReference type="RefSeq" id="XP_046066003.1">
    <property type="nucleotide sequence ID" value="XM_046217582.1"/>
</dbReference>
<reference evidence="5" key="1">
    <citation type="submission" date="2021-12" db="EMBL/GenBank/DDBJ databases">
        <title>Convergent genome expansion in fungi linked to evolution of root-endophyte symbiosis.</title>
        <authorList>
            <consortium name="DOE Joint Genome Institute"/>
            <person name="Ke Y.-H."/>
            <person name="Bonito G."/>
            <person name="Liao H.-L."/>
            <person name="Looney B."/>
            <person name="Rojas-Flechas A."/>
            <person name="Nash J."/>
            <person name="Hameed K."/>
            <person name="Schadt C."/>
            <person name="Martin F."/>
            <person name="Crous P.W."/>
            <person name="Miettinen O."/>
            <person name="Magnuson J.K."/>
            <person name="Labbe J."/>
            <person name="Jacobson D."/>
            <person name="Doktycz M.J."/>
            <person name="Veneault-Fourrey C."/>
            <person name="Kuo A."/>
            <person name="Mondo S."/>
            <person name="Calhoun S."/>
            <person name="Riley R."/>
            <person name="Ohm R."/>
            <person name="LaButti K."/>
            <person name="Andreopoulos B."/>
            <person name="Pangilinan J."/>
            <person name="Nolan M."/>
            <person name="Tritt A."/>
            <person name="Clum A."/>
            <person name="Lipzen A."/>
            <person name="Daum C."/>
            <person name="Barry K."/>
            <person name="Grigoriev I.V."/>
            <person name="Vilgalys R."/>
        </authorList>
    </citation>
    <scope>NUCLEOTIDE SEQUENCE</scope>
    <source>
        <strain evidence="5">PMI_201</strain>
    </source>
</reference>
<organism evidence="5 6">
    <name type="scientific">Talaromyces proteolyticus</name>
    <dbReference type="NCBI Taxonomy" id="1131652"/>
    <lineage>
        <taxon>Eukaryota</taxon>
        <taxon>Fungi</taxon>
        <taxon>Dikarya</taxon>
        <taxon>Ascomycota</taxon>
        <taxon>Pezizomycotina</taxon>
        <taxon>Eurotiomycetes</taxon>
        <taxon>Eurotiomycetidae</taxon>
        <taxon>Eurotiales</taxon>
        <taxon>Trichocomaceae</taxon>
        <taxon>Talaromyces</taxon>
        <taxon>Talaromyces sect. Bacilispori</taxon>
    </lineage>
</organism>
<accession>A0AAD4KHQ3</accession>